<dbReference type="PANTHER" id="PTHR43113">
    <property type="entry name" value="NUCLEOSIDE-DIPHOSPHATE-SUGAR EPIMERASE"/>
    <property type="match status" value="1"/>
</dbReference>
<sequence length="355" mass="38800">MDNASERALQRIVVFRRHLSPACASTPISLQPCAGSSYERIHGDLPSDPVLWQPCTTLEGPPLQDLLYEMAEGEAIAKITINRPTRRNAFRPQTVSELQRVFSHARDDSNVGVVILTGQGTEAFCSGGDQAVRDKHGYVGDDNIGRLNILDVQVQIRRLPKPVIAMVAGYCVGGGHVLHMVCDLTIAADNAVFGQTGPKVGSFDGGYGCSVMARSVSYQCVVGHSSHFLLLRGTGSFEGYCNIQIGQKKAREMWFLARFYTAKEALDMGLINTVVPLAQLEGETVRWCRQILRNSPTALRLLKSALNATDDGHAGLQEFAGNATLLFYGSEEAAEGRNAYMEKRPPDFSKFPRLP</sequence>
<dbReference type="GO" id="GO:0008935">
    <property type="term" value="F:1,4-dihydroxy-2-naphthoyl-CoA synthase activity"/>
    <property type="evidence" value="ECO:0007669"/>
    <property type="project" value="UniProtKB-EC"/>
</dbReference>
<accession>A0A8T2QES5</accession>
<evidence type="ECO:0000313" key="5">
    <source>
        <dbReference type="Proteomes" id="UP000825935"/>
    </source>
</evidence>
<evidence type="ECO:0000256" key="2">
    <source>
        <dbReference type="ARBA" id="ARBA00023239"/>
    </source>
</evidence>
<dbReference type="InterPro" id="IPR029045">
    <property type="entry name" value="ClpP/crotonase-like_dom_sf"/>
</dbReference>
<dbReference type="CDD" id="cd06558">
    <property type="entry name" value="crotonase-like"/>
    <property type="match status" value="1"/>
</dbReference>
<keyword evidence="2" id="KW-0456">Lyase</keyword>
<dbReference type="GO" id="GO:0009234">
    <property type="term" value="P:menaquinone biosynthetic process"/>
    <property type="evidence" value="ECO:0007669"/>
    <property type="project" value="InterPro"/>
</dbReference>
<evidence type="ECO:0000313" key="4">
    <source>
        <dbReference type="EMBL" id="KAH7282148.1"/>
    </source>
</evidence>
<evidence type="ECO:0000256" key="3">
    <source>
        <dbReference type="RuleBase" id="RU003707"/>
    </source>
</evidence>
<dbReference type="OrthoDB" id="2018133at2759"/>
<comment type="catalytic activity">
    <reaction evidence="1">
        <text>2-succinylbenzoyl-CoA + H(+) = 1,4-dihydroxy-2-naphthoyl-CoA + H2O</text>
        <dbReference type="Rhea" id="RHEA:26562"/>
        <dbReference type="ChEBI" id="CHEBI:15377"/>
        <dbReference type="ChEBI" id="CHEBI:15378"/>
        <dbReference type="ChEBI" id="CHEBI:57364"/>
        <dbReference type="ChEBI" id="CHEBI:58897"/>
        <dbReference type="EC" id="4.1.3.36"/>
    </reaction>
</comment>
<reference evidence="4" key="1">
    <citation type="submission" date="2021-08" db="EMBL/GenBank/DDBJ databases">
        <title>WGS assembly of Ceratopteris richardii.</title>
        <authorList>
            <person name="Marchant D.B."/>
            <person name="Chen G."/>
            <person name="Jenkins J."/>
            <person name="Shu S."/>
            <person name="Leebens-Mack J."/>
            <person name="Grimwood J."/>
            <person name="Schmutz J."/>
            <person name="Soltis P."/>
            <person name="Soltis D."/>
            <person name="Chen Z.-H."/>
        </authorList>
    </citation>
    <scope>NUCLEOTIDE SEQUENCE</scope>
    <source>
        <strain evidence="4">Whitten #5841</strain>
        <tissue evidence="4">Leaf</tissue>
    </source>
</reference>
<name>A0A8T2QES5_CERRI</name>
<organism evidence="4 5">
    <name type="scientific">Ceratopteris richardii</name>
    <name type="common">Triangle waterfern</name>
    <dbReference type="NCBI Taxonomy" id="49495"/>
    <lineage>
        <taxon>Eukaryota</taxon>
        <taxon>Viridiplantae</taxon>
        <taxon>Streptophyta</taxon>
        <taxon>Embryophyta</taxon>
        <taxon>Tracheophyta</taxon>
        <taxon>Polypodiopsida</taxon>
        <taxon>Polypodiidae</taxon>
        <taxon>Polypodiales</taxon>
        <taxon>Pteridineae</taxon>
        <taxon>Pteridaceae</taxon>
        <taxon>Parkerioideae</taxon>
        <taxon>Ceratopteris</taxon>
    </lineage>
</organism>
<dbReference type="HAMAP" id="MF_01934">
    <property type="entry name" value="MenB"/>
    <property type="match status" value="1"/>
</dbReference>
<dbReference type="EMBL" id="CM035440">
    <property type="protein sequence ID" value="KAH7282148.1"/>
    <property type="molecule type" value="Genomic_DNA"/>
</dbReference>
<keyword evidence="5" id="KW-1185">Reference proteome</keyword>
<dbReference type="Gene3D" id="1.10.12.10">
    <property type="entry name" value="Lyase 2-enoyl-coa Hydratase, Chain A, domain 2"/>
    <property type="match status" value="1"/>
</dbReference>
<dbReference type="AlphaFoldDB" id="A0A8T2QES5"/>
<protein>
    <recommendedName>
        <fullName evidence="6">1,4-dihydroxy-2-naphthoyl-CoA synthase</fullName>
    </recommendedName>
</protein>
<dbReference type="InterPro" id="IPR010198">
    <property type="entry name" value="DHNA-CoA_synthase_MenB"/>
</dbReference>
<proteinExistence type="inferred from homology"/>
<dbReference type="SUPFAM" id="SSF52096">
    <property type="entry name" value="ClpP/crotonase"/>
    <property type="match status" value="1"/>
</dbReference>
<comment type="caution">
    <text evidence="4">The sequence shown here is derived from an EMBL/GenBank/DDBJ whole genome shotgun (WGS) entry which is preliminary data.</text>
</comment>
<gene>
    <name evidence="4" type="ORF">KP509_35G014700</name>
</gene>
<comment type="similarity">
    <text evidence="3">Belongs to the enoyl-CoA hydratase/isomerase family.</text>
</comment>
<dbReference type="Gene3D" id="3.90.226.10">
    <property type="entry name" value="2-enoyl-CoA Hydratase, Chain A, domain 1"/>
    <property type="match status" value="1"/>
</dbReference>
<dbReference type="GO" id="GO:0005829">
    <property type="term" value="C:cytosol"/>
    <property type="evidence" value="ECO:0007669"/>
    <property type="project" value="TreeGrafter"/>
</dbReference>
<dbReference type="InterPro" id="IPR014748">
    <property type="entry name" value="Enoyl-CoA_hydra_C"/>
</dbReference>
<dbReference type="OMA" id="FCDARED"/>
<dbReference type="InterPro" id="IPR018376">
    <property type="entry name" value="Enoyl-CoA_hyd/isom_CS"/>
</dbReference>
<evidence type="ECO:0000256" key="1">
    <source>
        <dbReference type="ARBA" id="ARBA00000177"/>
    </source>
</evidence>
<dbReference type="Pfam" id="PF00378">
    <property type="entry name" value="ECH_1"/>
    <property type="match status" value="2"/>
</dbReference>
<dbReference type="Proteomes" id="UP000825935">
    <property type="component" value="Chromosome 35"/>
</dbReference>
<evidence type="ECO:0008006" key="6">
    <source>
        <dbReference type="Google" id="ProtNLM"/>
    </source>
</evidence>
<dbReference type="FunFam" id="1.10.12.10:FF:000003">
    <property type="entry name" value="1,4-dihydroxy-2-naphthoyl-CoA synthase"/>
    <property type="match status" value="1"/>
</dbReference>
<dbReference type="PROSITE" id="PS00166">
    <property type="entry name" value="ENOYL_COA_HYDRATASE"/>
    <property type="match status" value="1"/>
</dbReference>
<dbReference type="InterPro" id="IPR001753">
    <property type="entry name" value="Enoyl-CoA_hydra/iso"/>
</dbReference>
<dbReference type="PANTHER" id="PTHR43113:SF1">
    <property type="entry name" value="1,4-DIHYDROXY-2-NAPHTHOYL-COA SYNTHASE, PEROXISOMAL"/>
    <property type="match status" value="1"/>
</dbReference>